<organism evidence="5 6">
    <name type="scientific">Flavobacterium alkalisoli</name>
    <dbReference type="NCBI Taxonomy" id="2602769"/>
    <lineage>
        <taxon>Bacteria</taxon>
        <taxon>Pseudomonadati</taxon>
        <taxon>Bacteroidota</taxon>
        <taxon>Flavobacteriia</taxon>
        <taxon>Flavobacteriales</taxon>
        <taxon>Flavobacteriaceae</taxon>
        <taxon>Flavobacterium</taxon>
    </lineage>
</organism>
<dbReference type="Proteomes" id="UP000321222">
    <property type="component" value="Chromosome"/>
</dbReference>
<dbReference type="RefSeq" id="WP_147582660.1">
    <property type="nucleotide sequence ID" value="NZ_CP042831.1"/>
</dbReference>
<dbReference type="GO" id="GO:0003677">
    <property type="term" value="F:DNA binding"/>
    <property type="evidence" value="ECO:0007669"/>
    <property type="project" value="UniProtKB-KW"/>
</dbReference>
<dbReference type="PROSITE" id="PS51898">
    <property type="entry name" value="TYR_RECOMBINASE"/>
    <property type="match status" value="1"/>
</dbReference>
<dbReference type="InterPro" id="IPR002104">
    <property type="entry name" value="Integrase_catalytic"/>
</dbReference>
<dbReference type="PANTHER" id="PTHR30349:SF64">
    <property type="entry name" value="PROPHAGE INTEGRASE INTD-RELATED"/>
    <property type="match status" value="1"/>
</dbReference>
<evidence type="ECO:0000256" key="3">
    <source>
        <dbReference type="ARBA" id="ARBA00023172"/>
    </source>
</evidence>
<sequence>MNINKLFVMLALQKTKVNKKGKCPIRCRLTYKKEKREFSTGHFIEASYWDSKMQEAKPPCEDFEFINTQLSLIKTKINQAFLFLQVNNPDFDVNDLYNQYLGKSLRKDMGLIEVYDEYLKRIHKLIDKEIKLVTYNKYKESKVHLVDFIYWNMKTKDVKLNALKSNFVTDYEYFLKTEKNFQTGTIYKAIQRFRKVVRYAVGNDYLSKDPFMLYKSLRPKKELVYLTNKELRDLEEYDFAQSRLEQVRDMFVFCCYTGLAFKEMSNLRQQNIISGFDGNKWISMKREKTNKEISIPLLPNALKLLDKLSQTKESDINWLLPSISNQKFNSYLKEIAAVVGITKNLTHHLARKTFATTVLLYNDVPMEIVSELLGHSKMSITQEHYGKVVQKKVSEHMQNLTKRLSSKE</sequence>
<dbReference type="InterPro" id="IPR050090">
    <property type="entry name" value="Tyrosine_recombinase_XerCD"/>
</dbReference>
<dbReference type="InterPro" id="IPR010998">
    <property type="entry name" value="Integrase_recombinase_N"/>
</dbReference>
<dbReference type="Gene3D" id="1.10.443.10">
    <property type="entry name" value="Intergrase catalytic core"/>
    <property type="match status" value="1"/>
</dbReference>
<proteinExistence type="inferred from homology"/>
<accession>A0A5B9FQJ5</accession>
<dbReference type="GO" id="GO:0015074">
    <property type="term" value="P:DNA integration"/>
    <property type="evidence" value="ECO:0007669"/>
    <property type="project" value="InterPro"/>
</dbReference>
<dbReference type="InterPro" id="IPR025269">
    <property type="entry name" value="SAM-like_dom"/>
</dbReference>
<reference evidence="5 6" key="1">
    <citation type="submission" date="2019-08" db="EMBL/GenBank/DDBJ databases">
        <title>Flavobacterium alkalisoli sp. nov., isolated from rhizosphere soil of Suaeda salsa.</title>
        <authorList>
            <person name="Sun J.-Q."/>
            <person name="Xu L."/>
        </authorList>
    </citation>
    <scope>NUCLEOTIDE SEQUENCE [LARGE SCALE GENOMIC DNA]</scope>
    <source>
        <strain evidence="5 6">XS-5</strain>
    </source>
</reference>
<keyword evidence="3" id="KW-0233">DNA recombination</keyword>
<dbReference type="OrthoDB" id="1098628at2"/>
<dbReference type="Pfam" id="PF17293">
    <property type="entry name" value="Arm-DNA-bind_5"/>
    <property type="match status" value="1"/>
</dbReference>
<dbReference type="EMBL" id="CP042831">
    <property type="protein sequence ID" value="QEE49105.1"/>
    <property type="molecule type" value="Genomic_DNA"/>
</dbReference>
<evidence type="ECO:0000313" key="5">
    <source>
        <dbReference type="EMBL" id="QEE49105.1"/>
    </source>
</evidence>
<dbReference type="InterPro" id="IPR011010">
    <property type="entry name" value="DNA_brk_join_enz"/>
</dbReference>
<gene>
    <name evidence="5" type="ORF">FUA48_05775</name>
</gene>
<dbReference type="SUPFAM" id="SSF56349">
    <property type="entry name" value="DNA breaking-rejoining enzymes"/>
    <property type="match status" value="1"/>
</dbReference>
<evidence type="ECO:0000313" key="6">
    <source>
        <dbReference type="Proteomes" id="UP000321222"/>
    </source>
</evidence>
<name>A0A5B9FQJ5_9FLAO</name>
<dbReference type="KEGG" id="fak:FUA48_05775"/>
<dbReference type="CDD" id="cd01185">
    <property type="entry name" value="INTN1_C_like"/>
    <property type="match status" value="1"/>
</dbReference>
<protein>
    <submittedName>
        <fullName evidence="5">Site-specific integrase</fullName>
    </submittedName>
</protein>
<evidence type="ECO:0000256" key="2">
    <source>
        <dbReference type="ARBA" id="ARBA00023125"/>
    </source>
</evidence>
<evidence type="ECO:0000259" key="4">
    <source>
        <dbReference type="PROSITE" id="PS51898"/>
    </source>
</evidence>
<feature type="domain" description="Tyr recombinase" evidence="4">
    <location>
        <begin position="221"/>
        <end position="402"/>
    </location>
</feature>
<dbReference type="GO" id="GO:0006310">
    <property type="term" value="P:DNA recombination"/>
    <property type="evidence" value="ECO:0007669"/>
    <property type="project" value="UniProtKB-KW"/>
</dbReference>
<evidence type="ECO:0000256" key="1">
    <source>
        <dbReference type="ARBA" id="ARBA00008857"/>
    </source>
</evidence>
<dbReference type="Pfam" id="PF13102">
    <property type="entry name" value="Phage_int_SAM_5"/>
    <property type="match status" value="1"/>
</dbReference>
<keyword evidence="2" id="KW-0238">DNA-binding</keyword>
<dbReference type="PANTHER" id="PTHR30349">
    <property type="entry name" value="PHAGE INTEGRASE-RELATED"/>
    <property type="match status" value="1"/>
</dbReference>
<dbReference type="InterPro" id="IPR035386">
    <property type="entry name" value="Arm-DNA-bind_5"/>
</dbReference>
<dbReference type="InterPro" id="IPR013762">
    <property type="entry name" value="Integrase-like_cat_sf"/>
</dbReference>
<dbReference type="Pfam" id="PF00589">
    <property type="entry name" value="Phage_integrase"/>
    <property type="match status" value="1"/>
</dbReference>
<keyword evidence="6" id="KW-1185">Reference proteome</keyword>
<comment type="similarity">
    <text evidence="1">Belongs to the 'phage' integrase family.</text>
</comment>
<dbReference type="AlphaFoldDB" id="A0A5B9FQJ5"/>
<dbReference type="Gene3D" id="1.10.150.130">
    <property type="match status" value="1"/>
</dbReference>